<dbReference type="PANTHER" id="PTHR48104:SF30">
    <property type="entry name" value="METACASPASE-1"/>
    <property type="match status" value="1"/>
</dbReference>
<organism evidence="2 3">
    <name type="scientific">Intrasporangium oryzae NRRL B-24470</name>
    <dbReference type="NCBI Taxonomy" id="1386089"/>
    <lineage>
        <taxon>Bacteria</taxon>
        <taxon>Bacillati</taxon>
        <taxon>Actinomycetota</taxon>
        <taxon>Actinomycetes</taxon>
        <taxon>Micrococcales</taxon>
        <taxon>Intrasporangiaceae</taxon>
        <taxon>Intrasporangium</taxon>
    </lineage>
</organism>
<dbReference type="GO" id="GO:0004197">
    <property type="term" value="F:cysteine-type endopeptidase activity"/>
    <property type="evidence" value="ECO:0007669"/>
    <property type="project" value="InterPro"/>
</dbReference>
<feature type="domain" description="Peptidase C14 caspase" evidence="1">
    <location>
        <begin position="3"/>
        <end position="260"/>
    </location>
</feature>
<dbReference type="STRING" id="1386089.N865_06030"/>
<dbReference type="PANTHER" id="PTHR48104">
    <property type="entry name" value="METACASPASE-4"/>
    <property type="match status" value="1"/>
</dbReference>
<comment type="caution">
    <text evidence="2">The sequence shown here is derived from an EMBL/GenBank/DDBJ whole genome shotgun (WGS) entry which is preliminary data.</text>
</comment>
<reference evidence="2 3" key="1">
    <citation type="submission" date="2013-08" db="EMBL/GenBank/DDBJ databases">
        <title>Intrasporangium oryzae NRRL B-24470.</title>
        <authorList>
            <person name="Liu H."/>
            <person name="Wang G."/>
        </authorList>
    </citation>
    <scope>NUCLEOTIDE SEQUENCE [LARGE SCALE GENOMIC DNA]</scope>
    <source>
        <strain evidence="2 3">NRRL B-24470</strain>
    </source>
</reference>
<keyword evidence="3" id="KW-1185">Reference proteome</keyword>
<dbReference type="Pfam" id="PF00656">
    <property type="entry name" value="Peptidase_C14"/>
    <property type="match status" value="1"/>
</dbReference>
<evidence type="ECO:0000313" key="2">
    <source>
        <dbReference type="EMBL" id="EWT02335.1"/>
    </source>
</evidence>
<proteinExistence type="predicted"/>
<dbReference type="GO" id="GO:0005737">
    <property type="term" value="C:cytoplasm"/>
    <property type="evidence" value="ECO:0007669"/>
    <property type="project" value="TreeGrafter"/>
</dbReference>
<protein>
    <submittedName>
        <fullName evidence="2">Caspase-1, p20</fullName>
    </submittedName>
</protein>
<sequence length="274" mass="29565">MAKRALLIGINHYAIPNIPNADLRGCVNDVNNIAAALKDCYGFTDADITMLTDEQATKAAMEAAITSLVTTAAAGDVLYLHYSGHGSNVPDTNGDESDGRDEILCPHDLDFNDPLTDDWLRTTFDRLDPAASLTVVMDCCHSGTNTREPIPPDAPIIDRFLPNPDDEASGGEHTGRLSRSLRRRAPVDVHDVDIIETLISGCRDTQTSADAIIDGVYNGALTYFLVKAMRDQPQATYRELHAATMAGLKGNYDQVPQLEGRAARLDADVLSPAG</sequence>
<dbReference type="GO" id="GO:0006508">
    <property type="term" value="P:proteolysis"/>
    <property type="evidence" value="ECO:0007669"/>
    <property type="project" value="InterPro"/>
</dbReference>
<accession>W9G8F3</accession>
<dbReference type="Proteomes" id="UP000019489">
    <property type="component" value="Unassembled WGS sequence"/>
</dbReference>
<dbReference type="RefSeq" id="WP_034803275.1">
    <property type="nucleotide sequence ID" value="NZ_AWSA01000011.1"/>
</dbReference>
<evidence type="ECO:0000259" key="1">
    <source>
        <dbReference type="Pfam" id="PF00656"/>
    </source>
</evidence>
<dbReference type="AlphaFoldDB" id="W9G8F3"/>
<name>W9G8F3_9MICO</name>
<dbReference type="InterPro" id="IPR011600">
    <property type="entry name" value="Pept_C14_caspase"/>
</dbReference>
<evidence type="ECO:0000313" key="3">
    <source>
        <dbReference type="Proteomes" id="UP000019489"/>
    </source>
</evidence>
<gene>
    <name evidence="2" type="ORF">N865_06030</name>
</gene>
<dbReference type="Gene3D" id="3.40.50.12660">
    <property type="match status" value="1"/>
</dbReference>
<dbReference type="eggNOG" id="COG4249">
    <property type="taxonomic scope" value="Bacteria"/>
</dbReference>
<dbReference type="OrthoDB" id="8447555at2"/>
<dbReference type="InterPro" id="IPR050452">
    <property type="entry name" value="Metacaspase"/>
</dbReference>
<dbReference type="EMBL" id="AWSA01000011">
    <property type="protein sequence ID" value="EWT02335.1"/>
    <property type="molecule type" value="Genomic_DNA"/>
</dbReference>
<dbReference type="PATRIC" id="fig|1386089.3.peg.1332"/>